<accession>A0AAD7G4R8</accession>
<evidence type="ECO:0000256" key="1">
    <source>
        <dbReference type="SAM" id="MobiDB-lite"/>
    </source>
</evidence>
<proteinExistence type="predicted"/>
<feature type="compositionally biased region" description="Basic and acidic residues" evidence="1">
    <location>
        <begin position="160"/>
        <end position="169"/>
    </location>
</feature>
<dbReference type="Proteomes" id="UP001221757">
    <property type="component" value="Unassembled WGS sequence"/>
</dbReference>
<name>A0AAD7G4R8_MYCRO</name>
<feature type="compositionally biased region" description="Acidic residues" evidence="1">
    <location>
        <begin position="170"/>
        <end position="180"/>
    </location>
</feature>
<feature type="compositionally biased region" description="Polar residues" evidence="1">
    <location>
        <begin position="1"/>
        <end position="10"/>
    </location>
</feature>
<dbReference type="AlphaFoldDB" id="A0AAD7G4R8"/>
<sequence length="212" mass="23750">MSSSSLSNEGACSKASPKTGSSSSKISARSHSLRKESKRRREAGKSAHMSSNSPLVAVDGCNAHPASPEKNMSFVRDATLFCTVFKLPGHPSDADPDRAREEDGFLARERESLHVWFAEEWTIINAAMQAAASDDDRYRFHLRREHLLRLCGTWRRKKAGRGEDGYRAPEDDETEDKEEEDFEMLDALDTADVIAMLMAWEVRTVTTQIDDL</sequence>
<evidence type="ECO:0000313" key="2">
    <source>
        <dbReference type="EMBL" id="KAJ7656573.1"/>
    </source>
</evidence>
<reference evidence="2" key="1">
    <citation type="submission" date="2023-03" db="EMBL/GenBank/DDBJ databases">
        <title>Massive genome expansion in bonnet fungi (Mycena s.s.) driven by repeated elements and novel gene families across ecological guilds.</title>
        <authorList>
            <consortium name="Lawrence Berkeley National Laboratory"/>
            <person name="Harder C.B."/>
            <person name="Miyauchi S."/>
            <person name="Viragh M."/>
            <person name="Kuo A."/>
            <person name="Thoen E."/>
            <person name="Andreopoulos B."/>
            <person name="Lu D."/>
            <person name="Skrede I."/>
            <person name="Drula E."/>
            <person name="Henrissat B."/>
            <person name="Morin E."/>
            <person name="Kohler A."/>
            <person name="Barry K."/>
            <person name="LaButti K."/>
            <person name="Morin E."/>
            <person name="Salamov A."/>
            <person name="Lipzen A."/>
            <person name="Mereny Z."/>
            <person name="Hegedus B."/>
            <person name="Baldrian P."/>
            <person name="Stursova M."/>
            <person name="Weitz H."/>
            <person name="Taylor A."/>
            <person name="Grigoriev I.V."/>
            <person name="Nagy L.G."/>
            <person name="Martin F."/>
            <person name="Kauserud H."/>
        </authorList>
    </citation>
    <scope>NUCLEOTIDE SEQUENCE</scope>
    <source>
        <strain evidence="2">CBHHK067</strain>
    </source>
</reference>
<evidence type="ECO:0000313" key="3">
    <source>
        <dbReference type="Proteomes" id="UP001221757"/>
    </source>
</evidence>
<feature type="compositionally biased region" description="Low complexity" evidence="1">
    <location>
        <begin position="13"/>
        <end position="30"/>
    </location>
</feature>
<feature type="region of interest" description="Disordered" evidence="1">
    <location>
        <begin position="1"/>
        <end position="57"/>
    </location>
</feature>
<protein>
    <submittedName>
        <fullName evidence="2">Uncharacterized protein</fullName>
    </submittedName>
</protein>
<feature type="region of interest" description="Disordered" evidence="1">
    <location>
        <begin position="159"/>
        <end position="180"/>
    </location>
</feature>
<keyword evidence="3" id="KW-1185">Reference proteome</keyword>
<gene>
    <name evidence="2" type="ORF">B0H17DRAFT_1146176</name>
</gene>
<organism evidence="2 3">
    <name type="scientific">Mycena rosella</name>
    <name type="common">Pink bonnet</name>
    <name type="synonym">Agaricus rosellus</name>
    <dbReference type="NCBI Taxonomy" id="1033263"/>
    <lineage>
        <taxon>Eukaryota</taxon>
        <taxon>Fungi</taxon>
        <taxon>Dikarya</taxon>
        <taxon>Basidiomycota</taxon>
        <taxon>Agaricomycotina</taxon>
        <taxon>Agaricomycetes</taxon>
        <taxon>Agaricomycetidae</taxon>
        <taxon>Agaricales</taxon>
        <taxon>Marasmiineae</taxon>
        <taxon>Mycenaceae</taxon>
        <taxon>Mycena</taxon>
    </lineage>
</organism>
<dbReference type="EMBL" id="JARKIE010000300">
    <property type="protein sequence ID" value="KAJ7656573.1"/>
    <property type="molecule type" value="Genomic_DNA"/>
</dbReference>
<comment type="caution">
    <text evidence="2">The sequence shown here is derived from an EMBL/GenBank/DDBJ whole genome shotgun (WGS) entry which is preliminary data.</text>
</comment>